<comment type="caution">
    <text evidence="4">The sequence shown here is derived from an EMBL/GenBank/DDBJ whole genome shotgun (WGS) entry which is preliminary data.</text>
</comment>
<keyword evidence="2" id="KW-0663">Pyridoxal phosphate</keyword>
<proteinExistence type="predicted"/>
<gene>
    <name evidence="4" type="ORF">AAF712_001886</name>
</gene>
<dbReference type="Pfam" id="PF00282">
    <property type="entry name" value="Pyridoxal_deC"/>
    <property type="match status" value="1"/>
</dbReference>
<comment type="cofactor">
    <cofactor evidence="1">
        <name>pyridoxal 5'-phosphate</name>
        <dbReference type="ChEBI" id="CHEBI:597326"/>
    </cofactor>
</comment>
<dbReference type="EMBL" id="JBBXMP010000005">
    <property type="protein sequence ID" value="KAL0070665.1"/>
    <property type="molecule type" value="Genomic_DNA"/>
</dbReference>
<name>A0ABR3A9Q0_9AGAR</name>
<dbReference type="InterPro" id="IPR015424">
    <property type="entry name" value="PyrdxlP-dep_Trfase"/>
</dbReference>
<evidence type="ECO:0000256" key="3">
    <source>
        <dbReference type="ARBA" id="ARBA00023239"/>
    </source>
</evidence>
<dbReference type="PANTHER" id="PTHR42735">
    <property type="match status" value="1"/>
</dbReference>
<dbReference type="Proteomes" id="UP001437256">
    <property type="component" value="Unassembled WGS sequence"/>
</dbReference>
<dbReference type="Gene3D" id="3.40.640.10">
    <property type="entry name" value="Type I PLP-dependent aspartate aminotransferase-like (Major domain)"/>
    <property type="match status" value="1"/>
</dbReference>
<accession>A0ABR3A9Q0</accession>
<dbReference type="InterPro" id="IPR050477">
    <property type="entry name" value="GrpII_AminoAcid_Decarb"/>
</dbReference>
<dbReference type="InterPro" id="IPR015421">
    <property type="entry name" value="PyrdxlP-dep_Trfase_major"/>
</dbReference>
<evidence type="ECO:0008006" key="6">
    <source>
        <dbReference type="Google" id="ProtNLM"/>
    </source>
</evidence>
<sequence>MADSPYYVPSGSEHSIVSSYFIGPKAENMDFMSRLIQSVLNYQKEHRTSYHQEDPHFITEEIQTSASFKDAQGRLEASLEGLTKLLTDHSIPFFSPRYSAHMCMENAMPSILGYIATMLYNPNNVAFEASPITTLLELETGKDLAEMFGYNVEATNKDRPLGWGHLTCGGSVSNLESMCDTFKVTTCQGEEKLFKDLDVWELLNLKASTILDMPEQIQNYGFSSEYLDEVMQLYIIQTISKQAVEKRWGMEQTPVYFVPSTKHYSWPKSAAITGIGSSNLINVQIDHEARLDTRALREALEERFASKKPVYTVVAVIGTTEEGAVDPLDEILEIREEFEKKGMTFLVHADAAWGGYFTSMIRQPPADGAPTKEKKSTDNIPHIALSERTANELAHLQYADTITVDPHKAGYIPYSAGAHCYRDGRMRYMMTFNAPYLHQGDTDSIGSYGVEGSKAGAAAAAVWMNHSVIGLHQNGMGTLLGEAAFTGRRFASFWAAMSTDDSSFVIRPVNLLPSEKGPNPDPAKIEEERQYIRDHILGKDNADIAKDPEAMRILNGLGSDLNINAFACNFRYSDGRLNDDVEEANYLNRRLFERLSVTSAEEDPRDTPFYLTSTVFLEEEYGQCSQYFKGRLGLKGHQDLFVLRNVVMSPFSTSGNFVQKLMNIFKTVLEEEVENLRNRNEDLTDVQTFVMHGTKQLYIEYLPTFHKASGRYQVVTSANVPSEIMEQYLSAKRGRPQTQVLLRTCGEEAIRDMLNEKQFQACISFDDGNTFTSQGFKVDITDVALFRSIHNSVQLEDYPDSFVPFYAYGVPGEYHITHTLLLDPNTQLSASNVELKVEPPIPDEKLKSGLFIFIDDIGEKCIQPIAPANKRNTNFFFKEGATFNVTVYDNVYAQDWQTTIDFTTIRGKDIAKGTMKLGPSIYIDNEKLNYENMTEPTPHRYAGHPMQVDTKYKWAKKLDSQLGTSRSKELDVLNKELDQGKANEGLSLGLSGGIGGLKGGIQVGLGSRGASVAQKIIW</sequence>
<keyword evidence="5" id="KW-1185">Reference proteome</keyword>
<reference evidence="4 5" key="1">
    <citation type="submission" date="2024-05" db="EMBL/GenBank/DDBJ databases">
        <title>A draft genome resource for the thread blight pathogen Marasmius tenuissimus strain MS-2.</title>
        <authorList>
            <person name="Yulfo-Soto G.E."/>
            <person name="Baruah I.K."/>
            <person name="Amoako-Attah I."/>
            <person name="Bukari Y."/>
            <person name="Meinhardt L.W."/>
            <person name="Bailey B.A."/>
            <person name="Cohen S.P."/>
        </authorList>
    </citation>
    <scope>NUCLEOTIDE SEQUENCE [LARGE SCALE GENOMIC DNA]</scope>
    <source>
        <strain evidence="4 5">MS-2</strain>
    </source>
</reference>
<protein>
    <recommendedName>
        <fullName evidence="6">PLP-dependent transferase</fullName>
    </recommendedName>
</protein>
<evidence type="ECO:0000256" key="2">
    <source>
        <dbReference type="ARBA" id="ARBA00022898"/>
    </source>
</evidence>
<organism evidence="4 5">
    <name type="scientific">Marasmius tenuissimus</name>
    <dbReference type="NCBI Taxonomy" id="585030"/>
    <lineage>
        <taxon>Eukaryota</taxon>
        <taxon>Fungi</taxon>
        <taxon>Dikarya</taxon>
        <taxon>Basidiomycota</taxon>
        <taxon>Agaricomycotina</taxon>
        <taxon>Agaricomycetes</taxon>
        <taxon>Agaricomycetidae</taxon>
        <taxon>Agaricales</taxon>
        <taxon>Marasmiineae</taxon>
        <taxon>Marasmiaceae</taxon>
        <taxon>Marasmius</taxon>
    </lineage>
</organism>
<evidence type="ECO:0000256" key="1">
    <source>
        <dbReference type="ARBA" id="ARBA00001933"/>
    </source>
</evidence>
<dbReference type="InterPro" id="IPR002129">
    <property type="entry name" value="PyrdxlP-dep_de-COase"/>
</dbReference>
<dbReference type="SUPFAM" id="SSF53383">
    <property type="entry name" value="PLP-dependent transferases"/>
    <property type="match status" value="1"/>
</dbReference>
<dbReference type="PANTHER" id="PTHR42735:SF4">
    <property type="entry name" value="PYRIDOXAL PHOSPHATE-DEPENDENT DECARBOXYLASE FAMILY PROTEIN"/>
    <property type="match status" value="1"/>
</dbReference>
<evidence type="ECO:0000313" key="5">
    <source>
        <dbReference type="Proteomes" id="UP001437256"/>
    </source>
</evidence>
<evidence type="ECO:0000313" key="4">
    <source>
        <dbReference type="EMBL" id="KAL0070665.1"/>
    </source>
</evidence>
<keyword evidence="3" id="KW-0456">Lyase</keyword>